<dbReference type="KEGG" id="halu:HUG12_02655"/>
<evidence type="ECO:0000256" key="3">
    <source>
        <dbReference type="ARBA" id="ARBA00035659"/>
    </source>
</evidence>
<comment type="similarity">
    <text evidence="3">Belongs to the gas vesicle GvpK family.</text>
</comment>
<dbReference type="PANTHER" id="PTHR40137:SF2">
    <property type="entry name" value="PROTEIN GVPK 1"/>
    <property type="match status" value="1"/>
</dbReference>
<evidence type="ECO:0000313" key="7">
    <source>
        <dbReference type="Proteomes" id="UP000509626"/>
    </source>
</evidence>
<dbReference type="EMBL" id="CP058579">
    <property type="protein sequence ID" value="QLG60702.1"/>
    <property type="molecule type" value="Genomic_DNA"/>
</dbReference>
<dbReference type="Pfam" id="PF05121">
    <property type="entry name" value="GvpK"/>
    <property type="match status" value="1"/>
</dbReference>
<evidence type="ECO:0000256" key="1">
    <source>
        <dbReference type="ARBA" id="ARBA00022987"/>
    </source>
</evidence>
<reference evidence="6 7" key="1">
    <citation type="submission" date="2020-06" db="EMBL/GenBank/DDBJ databases">
        <title>NJ-3-1, isolated from saline soil.</title>
        <authorList>
            <person name="Cui H.L."/>
            <person name="Shi X."/>
        </authorList>
    </citation>
    <scope>NUCLEOTIDE SEQUENCE [LARGE SCALE GENOMIC DNA]</scope>
    <source>
        <strain evidence="6 7">NJ-3-1</strain>
    </source>
</reference>
<evidence type="ECO:0000313" key="6">
    <source>
        <dbReference type="EMBL" id="QLG60702.1"/>
    </source>
</evidence>
<evidence type="ECO:0000256" key="4">
    <source>
        <dbReference type="SAM" id="Coils"/>
    </source>
</evidence>
<dbReference type="RefSeq" id="WP_179267288.1">
    <property type="nucleotide sequence ID" value="NZ_CP058579.1"/>
</dbReference>
<dbReference type="AlphaFoldDB" id="A0A7D5QEH2"/>
<protein>
    <submittedName>
        <fullName evidence="6">Gas vesicle protein K</fullName>
    </submittedName>
</protein>
<dbReference type="InterPro" id="IPR007805">
    <property type="entry name" value="GvpK"/>
</dbReference>
<evidence type="ECO:0000256" key="2">
    <source>
        <dbReference type="ARBA" id="ARBA00035108"/>
    </source>
</evidence>
<keyword evidence="7" id="KW-1185">Reference proteome</keyword>
<dbReference type="PANTHER" id="PTHR40137">
    <property type="entry name" value="PROTEIN GVPK 1"/>
    <property type="match status" value="1"/>
</dbReference>
<evidence type="ECO:0000256" key="5">
    <source>
        <dbReference type="SAM" id="MobiDB-lite"/>
    </source>
</evidence>
<feature type="coiled-coil region" evidence="4">
    <location>
        <begin position="50"/>
        <end position="77"/>
    </location>
</feature>
<accession>A0A7D5QEH2</accession>
<comment type="subcellular location">
    <subcellularLocation>
        <location evidence="2">Gas vesicle</location>
    </subcellularLocation>
</comment>
<proteinExistence type="inferred from homology"/>
<name>A0A7D5QEH2_9EURY</name>
<keyword evidence="1" id="KW-0304">Gas vesicle</keyword>
<sequence>MTRIELDGEEGNAGDGLTALVVAVVEVLVEALQREAVRRMEGGRLTDEEIERLGAQLAAIEEELDDLKETQGIEEEVGRLRGDLDSLVGDAVRSLADEPTGDGSPEERPATDGGPEADD</sequence>
<dbReference type="GO" id="GO:0031411">
    <property type="term" value="C:gas vesicle"/>
    <property type="evidence" value="ECO:0007669"/>
    <property type="project" value="UniProtKB-SubCell"/>
</dbReference>
<dbReference type="Proteomes" id="UP000509626">
    <property type="component" value="Chromosome"/>
</dbReference>
<feature type="region of interest" description="Disordered" evidence="5">
    <location>
        <begin position="91"/>
        <end position="119"/>
    </location>
</feature>
<dbReference type="GO" id="GO:0031412">
    <property type="term" value="P:gas vesicle organization"/>
    <property type="evidence" value="ECO:0007669"/>
    <property type="project" value="InterPro"/>
</dbReference>
<dbReference type="GeneID" id="56036324"/>
<keyword evidence="4" id="KW-0175">Coiled coil</keyword>
<gene>
    <name evidence="6" type="ORF">HUG12_02655</name>
</gene>
<organism evidence="6 7">
    <name type="scientific">Halorarum salinum</name>
    <dbReference type="NCBI Taxonomy" id="2743089"/>
    <lineage>
        <taxon>Archaea</taxon>
        <taxon>Methanobacteriati</taxon>
        <taxon>Methanobacteriota</taxon>
        <taxon>Stenosarchaea group</taxon>
        <taxon>Halobacteria</taxon>
        <taxon>Halobacteriales</taxon>
        <taxon>Haloferacaceae</taxon>
        <taxon>Halorarum</taxon>
    </lineage>
</organism>